<accession>A0A2H9TPR1</accession>
<dbReference type="PANTHER" id="PTHR10120">
    <property type="entry name" value="CAAX PRENYL PROTEASE 1"/>
    <property type="match status" value="1"/>
</dbReference>
<keyword evidence="7" id="KW-0812">Transmembrane</keyword>
<sequence length="406" mass="46338">MATDLSLLPDAAAAKRWLPSKDQAKKIFYAPLLVSLVIQCCAIAFQTAHLIMYARSNPTMGTRESVGMMLTLTLFPAGLLTLGCYSMSFKKQWIPRLWKRANEGRFANGSLLVRSVDFTVFWSALISLNLFNYIHLAMSIKGLLLLFAEYFLSIVGSVFLAICLLKLNAKKSRHVACFWFCLVTIVTTLVDWERGFLPIEFLPRLKEDKNTKPLFKLARQDYFDTKQIYEGERLNNAFYTRSLLREKIIIGDYLLEGNTPSSVTAVMAHELGHRFNNDLTVRLYGILLSQTFWNVVMFYIILPSPEVYAAFGFDTEPIVAAIALRETFHSLYSLALTPLSNLWSQHVELRADRFAAEMGYGESLIKALEEISFHKTGNWLYEAVYCSHPSNERRIAAIRKQMAQMR</sequence>
<protein>
    <recommendedName>
        <fullName evidence="8">Peptidase M48 domain-containing protein</fullName>
    </recommendedName>
</protein>
<evidence type="ECO:0000256" key="6">
    <source>
        <dbReference type="RuleBase" id="RU003983"/>
    </source>
</evidence>
<feature type="transmembrane region" description="Helical" evidence="7">
    <location>
        <begin position="66"/>
        <end position="85"/>
    </location>
</feature>
<dbReference type="InterPro" id="IPR001915">
    <property type="entry name" value="Peptidase_M48"/>
</dbReference>
<feature type="transmembrane region" description="Helical" evidence="7">
    <location>
        <begin position="175"/>
        <end position="192"/>
    </location>
</feature>
<dbReference type="Proteomes" id="UP000240830">
    <property type="component" value="Unassembled WGS sequence"/>
</dbReference>
<keyword evidence="3 6" id="KW-0378">Hydrolase</keyword>
<keyword evidence="7" id="KW-1133">Transmembrane helix</keyword>
<dbReference type="GO" id="GO:0004222">
    <property type="term" value="F:metalloendopeptidase activity"/>
    <property type="evidence" value="ECO:0007669"/>
    <property type="project" value="InterPro"/>
</dbReference>
<keyword evidence="5 6" id="KW-0482">Metalloprotease</keyword>
<organism evidence="9 10">
    <name type="scientific">Paramicrosporidium saccamoebae</name>
    <dbReference type="NCBI Taxonomy" id="1246581"/>
    <lineage>
        <taxon>Eukaryota</taxon>
        <taxon>Fungi</taxon>
        <taxon>Fungi incertae sedis</taxon>
        <taxon>Cryptomycota</taxon>
        <taxon>Cryptomycota incertae sedis</taxon>
        <taxon>Paramicrosporidium</taxon>
    </lineage>
</organism>
<dbReference type="AlphaFoldDB" id="A0A2H9TPR1"/>
<keyword evidence="10" id="KW-1185">Reference proteome</keyword>
<dbReference type="STRING" id="1246581.A0A2H9TPR1"/>
<evidence type="ECO:0000256" key="1">
    <source>
        <dbReference type="ARBA" id="ARBA00022670"/>
    </source>
</evidence>
<evidence type="ECO:0000313" key="9">
    <source>
        <dbReference type="EMBL" id="PJF19748.1"/>
    </source>
</evidence>
<evidence type="ECO:0000256" key="2">
    <source>
        <dbReference type="ARBA" id="ARBA00022723"/>
    </source>
</evidence>
<evidence type="ECO:0000259" key="8">
    <source>
        <dbReference type="Pfam" id="PF01435"/>
    </source>
</evidence>
<keyword evidence="1 6" id="KW-0645">Protease</keyword>
<evidence type="ECO:0000256" key="3">
    <source>
        <dbReference type="ARBA" id="ARBA00022801"/>
    </source>
</evidence>
<keyword evidence="7" id="KW-0472">Membrane</keyword>
<evidence type="ECO:0000256" key="7">
    <source>
        <dbReference type="SAM" id="Phobius"/>
    </source>
</evidence>
<dbReference type="OrthoDB" id="360839at2759"/>
<feature type="transmembrane region" description="Helical" evidence="7">
    <location>
        <begin position="106"/>
        <end position="131"/>
    </location>
</feature>
<keyword evidence="4 6" id="KW-0862">Zinc</keyword>
<dbReference type="Gene3D" id="3.30.2010.10">
    <property type="entry name" value="Metalloproteases ('zincins'), catalytic domain"/>
    <property type="match status" value="1"/>
</dbReference>
<evidence type="ECO:0000313" key="10">
    <source>
        <dbReference type="Proteomes" id="UP000240830"/>
    </source>
</evidence>
<evidence type="ECO:0000256" key="5">
    <source>
        <dbReference type="ARBA" id="ARBA00023049"/>
    </source>
</evidence>
<feature type="transmembrane region" description="Helical" evidence="7">
    <location>
        <begin position="143"/>
        <end position="163"/>
    </location>
</feature>
<proteinExistence type="inferred from homology"/>
<dbReference type="EMBL" id="MTSL01000041">
    <property type="protein sequence ID" value="PJF19748.1"/>
    <property type="molecule type" value="Genomic_DNA"/>
</dbReference>
<dbReference type="GO" id="GO:0046872">
    <property type="term" value="F:metal ion binding"/>
    <property type="evidence" value="ECO:0007669"/>
    <property type="project" value="UniProtKB-KW"/>
</dbReference>
<evidence type="ECO:0000256" key="4">
    <source>
        <dbReference type="ARBA" id="ARBA00022833"/>
    </source>
</evidence>
<gene>
    <name evidence="9" type="ORF">PSACC_00382</name>
</gene>
<dbReference type="GO" id="GO:0006508">
    <property type="term" value="P:proteolysis"/>
    <property type="evidence" value="ECO:0007669"/>
    <property type="project" value="UniProtKB-KW"/>
</dbReference>
<comment type="caution">
    <text evidence="9">The sequence shown here is derived from an EMBL/GenBank/DDBJ whole genome shotgun (WGS) entry which is preliminary data.</text>
</comment>
<dbReference type="Pfam" id="PF01435">
    <property type="entry name" value="Peptidase_M48"/>
    <property type="match status" value="1"/>
</dbReference>
<name>A0A2H9TPR1_9FUNG</name>
<comment type="similarity">
    <text evidence="6">Belongs to the peptidase M48 family.</text>
</comment>
<feature type="transmembrane region" description="Helical" evidence="7">
    <location>
        <begin position="27"/>
        <end position="54"/>
    </location>
</feature>
<reference evidence="9 10" key="1">
    <citation type="submission" date="2016-10" db="EMBL/GenBank/DDBJ databases">
        <title>The genome of Paramicrosporidium saccamoebae is the missing link in understanding Cryptomycota and Microsporidia evolution.</title>
        <authorList>
            <person name="Quandt C.A."/>
            <person name="Beaudet D."/>
            <person name="Corsaro D."/>
            <person name="Michel R."/>
            <person name="Corradi N."/>
            <person name="James T."/>
        </authorList>
    </citation>
    <scope>NUCLEOTIDE SEQUENCE [LARGE SCALE GENOMIC DNA]</scope>
    <source>
        <strain evidence="9 10">KSL3</strain>
    </source>
</reference>
<keyword evidence="2" id="KW-0479">Metal-binding</keyword>
<feature type="domain" description="Peptidase M48" evidence="8">
    <location>
        <begin position="233"/>
        <end position="400"/>
    </location>
</feature>
<comment type="cofactor">
    <cofactor evidence="6">
        <name>Zn(2+)</name>
        <dbReference type="ChEBI" id="CHEBI:29105"/>
    </cofactor>
    <text evidence="6">Binds 1 zinc ion per subunit.</text>
</comment>